<dbReference type="InterPro" id="IPR024344">
    <property type="entry name" value="MDMPI_metal-binding"/>
</dbReference>
<dbReference type="EMBL" id="AP022577">
    <property type="protein sequence ID" value="BBX85538.1"/>
    <property type="molecule type" value="Genomic_DNA"/>
</dbReference>
<evidence type="ECO:0000313" key="3">
    <source>
        <dbReference type="Proteomes" id="UP000465609"/>
    </source>
</evidence>
<evidence type="ECO:0000259" key="1">
    <source>
        <dbReference type="Pfam" id="PF11716"/>
    </source>
</evidence>
<protein>
    <recommendedName>
        <fullName evidence="1">Mycothiol-dependent maleylpyruvate isomerase metal-binding domain-containing protein</fullName>
    </recommendedName>
</protein>
<evidence type="ECO:0000313" key="2">
    <source>
        <dbReference type="EMBL" id="BBX85538.1"/>
    </source>
</evidence>
<keyword evidence="3" id="KW-1185">Reference proteome</keyword>
<reference evidence="2 3" key="1">
    <citation type="journal article" date="2019" name="Emerg. Microbes Infect.">
        <title>Comprehensive subspecies identification of 175 nontuberculous mycobacteria species based on 7547 genomic profiles.</title>
        <authorList>
            <person name="Matsumoto Y."/>
            <person name="Kinjo T."/>
            <person name="Motooka D."/>
            <person name="Nabeya D."/>
            <person name="Jung N."/>
            <person name="Uechi K."/>
            <person name="Horii T."/>
            <person name="Iida T."/>
            <person name="Fujita J."/>
            <person name="Nakamura S."/>
        </authorList>
    </citation>
    <scope>NUCLEOTIDE SEQUENCE [LARGE SCALE GENOMIC DNA]</scope>
    <source>
        <strain evidence="2 3">JCM 15296</strain>
    </source>
</reference>
<dbReference type="Proteomes" id="UP000465609">
    <property type="component" value="Chromosome"/>
</dbReference>
<dbReference type="Gene3D" id="1.20.120.450">
    <property type="entry name" value="dinb family like domain"/>
    <property type="match status" value="1"/>
</dbReference>
<dbReference type="SUPFAM" id="SSF109854">
    <property type="entry name" value="DinB/YfiT-like putative metalloenzymes"/>
    <property type="match status" value="1"/>
</dbReference>
<gene>
    <name evidence="2" type="ORF">MAUB_34110</name>
</gene>
<accession>A0ABM7IFS2</accession>
<sequence>MLVLETAYRDARQRIGALARELSAEQLRTPVPATPDWTVHDVLAHLVGGAADVATGRLDGAGTDQWTRRHLQERRHRPIDDLMAEWDRAGPAVEATLTSAKLTGPNLAADAICHESDLREALSLGRVEREHWQPFLETMMRLTRLRARHSPALLIEDDRGQQWHCGSGEPTRVVRVDGYELLRAAYSRRSRRQIAAWNWAPTPDTQVIEGFGFFGPRDDDQPIPLPRADNAG</sequence>
<dbReference type="InterPro" id="IPR017517">
    <property type="entry name" value="Maleyloyr_isom"/>
</dbReference>
<organism evidence="2 3">
    <name type="scientific">Mycolicibacterium aubagnense</name>
    <dbReference type="NCBI Taxonomy" id="319707"/>
    <lineage>
        <taxon>Bacteria</taxon>
        <taxon>Bacillati</taxon>
        <taxon>Actinomycetota</taxon>
        <taxon>Actinomycetes</taxon>
        <taxon>Mycobacteriales</taxon>
        <taxon>Mycobacteriaceae</taxon>
        <taxon>Mycolicibacterium</taxon>
    </lineage>
</organism>
<dbReference type="NCBIfam" id="TIGR03083">
    <property type="entry name" value="maleylpyruvate isomerase family mycothiol-dependent enzyme"/>
    <property type="match status" value="1"/>
</dbReference>
<name>A0ABM7IFS2_9MYCO</name>
<proteinExistence type="predicted"/>
<dbReference type="InterPro" id="IPR034660">
    <property type="entry name" value="DinB/YfiT-like"/>
</dbReference>
<dbReference type="Pfam" id="PF11716">
    <property type="entry name" value="MDMPI_N"/>
    <property type="match status" value="1"/>
</dbReference>
<feature type="domain" description="Mycothiol-dependent maleylpyruvate isomerase metal-binding" evidence="1">
    <location>
        <begin position="9"/>
        <end position="101"/>
    </location>
</feature>